<evidence type="ECO:0000256" key="1">
    <source>
        <dbReference type="SAM" id="MobiDB-lite"/>
    </source>
</evidence>
<accession>A0AAW1S499</accession>
<evidence type="ECO:0000313" key="3">
    <source>
        <dbReference type="EMBL" id="KAK9840452.1"/>
    </source>
</evidence>
<feature type="transmembrane region" description="Helical" evidence="2">
    <location>
        <begin position="283"/>
        <end position="304"/>
    </location>
</feature>
<sequence length="340" mass="35719">MLHLSTPVKSTRLQSKQPQKASSCRLSCTAKGSCPSAQPASRQHEQVDKLTHKLANSGAGLLIASSLLLGTPTFPPPAQAESAAETRRAAAEQRKALMTKRREDALKNAFEVAPSPANGASESPQESKPESQPDASPSFSLQDDFQKQQAEQGSKMESKDLAPSTAAPIEEKRQPTPKAAVPKPEASKEAESAPAFSFGAAKQPVEAAKEAAKSFPKPEPKKPDAAPSFSFGSKPQGVQGEAAAPKPKVAVQGEAPKSITSMKADLKKQEANKGKKQKRKGPLPMTVAQLLILAAYGGLGYAVAVKDAEVRSVLGSTGRLIGQGYNKAVSAIPKQLKEKS</sequence>
<proteinExistence type="predicted"/>
<feature type="compositionally biased region" description="Basic and acidic residues" evidence="1">
    <location>
        <begin position="264"/>
        <end position="273"/>
    </location>
</feature>
<keyword evidence="2" id="KW-0812">Transmembrane</keyword>
<feature type="compositionally biased region" description="Polar residues" evidence="1">
    <location>
        <begin position="7"/>
        <end position="26"/>
    </location>
</feature>
<feature type="compositionally biased region" description="Basic and acidic residues" evidence="1">
    <location>
        <begin position="84"/>
        <end position="106"/>
    </location>
</feature>
<keyword evidence="4" id="KW-1185">Reference proteome</keyword>
<organism evidence="3 4">
    <name type="scientific">Apatococcus lobatus</name>
    <dbReference type="NCBI Taxonomy" id="904363"/>
    <lineage>
        <taxon>Eukaryota</taxon>
        <taxon>Viridiplantae</taxon>
        <taxon>Chlorophyta</taxon>
        <taxon>core chlorophytes</taxon>
        <taxon>Trebouxiophyceae</taxon>
        <taxon>Chlorellales</taxon>
        <taxon>Chlorellaceae</taxon>
        <taxon>Apatococcus</taxon>
    </lineage>
</organism>
<feature type="compositionally biased region" description="Basic and acidic residues" evidence="1">
    <location>
        <begin position="207"/>
        <end position="224"/>
    </location>
</feature>
<feature type="region of interest" description="Disordered" evidence="1">
    <location>
        <begin position="73"/>
        <end position="282"/>
    </location>
</feature>
<evidence type="ECO:0000256" key="2">
    <source>
        <dbReference type="SAM" id="Phobius"/>
    </source>
</evidence>
<name>A0AAW1S499_9CHLO</name>
<protein>
    <submittedName>
        <fullName evidence="3">Uncharacterized protein</fullName>
    </submittedName>
</protein>
<dbReference type="Proteomes" id="UP001438707">
    <property type="component" value="Unassembled WGS sequence"/>
</dbReference>
<comment type="caution">
    <text evidence="3">The sequence shown here is derived from an EMBL/GenBank/DDBJ whole genome shotgun (WGS) entry which is preliminary data.</text>
</comment>
<dbReference type="EMBL" id="JALJOS010000004">
    <property type="protein sequence ID" value="KAK9840452.1"/>
    <property type="molecule type" value="Genomic_DNA"/>
</dbReference>
<feature type="region of interest" description="Disordered" evidence="1">
    <location>
        <begin position="1"/>
        <end position="48"/>
    </location>
</feature>
<reference evidence="3 4" key="1">
    <citation type="journal article" date="2024" name="Nat. Commun.">
        <title>Phylogenomics reveals the evolutionary origins of lichenization in chlorophyte algae.</title>
        <authorList>
            <person name="Puginier C."/>
            <person name="Libourel C."/>
            <person name="Otte J."/>
            <person name="Skaloud P."/>
            <person name="Haon M."/>
            <person name="Grisel S."/>
            <person name="Petersen M."/>
            <person name="Berrin J.G."/>
            <person name="Delaux P.M."/>
            <person name="Dal Grande F."/>
            <person name="Keller J."/>
        </authorList>
    </citation>
    <scope>NUCLEOTIDE SEQUENCE [LARGE SCALE GENOMIC DNA]</scope>
    <source>
        <strain evidence="3 4">SAG 2145</strain>
    </source>
</reference>
<evidence type="ECO:0000313" key="4">
    <source>
        <dbReference type="Proteomes" id="UP001438707"/>
    </source>
</evidence>
<keyword evidence="2" id="KW-0472">Membrane</keyword>
<dbReference type="AlphaFoldDB" id="A0AAW1S499"/>
<feature type="compositionally biased region" description="Polar residues" evidence="1">
    <location>
        <begin position="134"/>
        <end position="152"/>
    </location>
</feature>
<gene>
    <name evidence="3" type="ORF">WJX74_010067</name>
</gene>
<keyword evidence="2" id="KW-1133">Transmembrane helix</keyword>